<feature type="domain" description="Polysaccharide biosynthesis" evidence="1">
    <location>
        <begin position="25"/>
        <end position="147"/>
    </location>
</feature>
<dbReference type="GO" id="GO:0005737">
    <property type="term" value="C:cytoplasm"/>
    <property type="evidence" value="ECO:0007669"/>
    <property type="project" value="TreeGrafter"/>
</dbReference>
<dbReference type="EMBL" id="BPLQ01000149">
    <property type="protein sequence ID" value="GIX68047.1"/>
    <property type="molecule type" value="Genomic_DNA"/>
</dbReference>
<dbReference type="InterPro" id="IPR023139">
    <property type="entry name" value="PBDC1-like_dom_sf"/>
</dbReference>
<dbReference type="Proteomes" id="UP001054837">
    <property type="component" value="Unassembled WGS sequence"/>
</dbReference>
<proteinExistence type="predicted"/>
<protein>
    <submittedName>
        <fullName evidence="2">Protein PBDC1</fullName>
    </submittedName>
</protein>
<dbReference type="InterPro" id="IPR021148">
    <property type="entry name" value="Polysacc_synth_dom"/>
</dbReference>
<dbReference type="PANTHER" id="PTHR13410:SF9">
    <property type="entry name" value="PROTEIN PBDC1"/>
    <property type="match status" value="1"/>
</dbReference>
<sequence length="199" mass="23084">MADVGTNAEKDDIFDASKYVNDPTIELLWSKQAIDHMETHYNLITSIPPQQLKLSPLDDRIYDAFIGQFPNFKLDKLEIESLKSEESKQKWRKFSEEFLSIVDDATFDTLVRIDSSKEYNEENTILVLRLQFLAIEIARNRHGLNDGLLKKKRFIDDLEEEEFSSNSKAPSKNGPKRLRKYNLNLAEPDAEKKTTAVHY</sequence>
<name>A0AAV4M6F4_9ARAC</name>
<dbReference type="PANTHER" id="PTHR13410">
    <property type="entry name" value="PROTEIN PBDC1"/>
    <property type="match status" value="1"/>
</dbReference>
<gene>
    <name evidence="2" type="primary">PBDC1</name>
    <name evidence="2" type="ORF">CDAR_103862</name>
</gene>
<reference evidence="2 3" key="1">
    <citation type="submission" date="2021-06" db="EMBL/GenBank/DDBJ databases">
        <title>Caerostris darwini draft genome.</title>
        <authorList>
            <person name="Kono N."/>
            <person name="Arakawa K."/>
        </authorList>
    </citation>
    <scope>NUCLEOTIDE SEQUENCE [LARGE SCALE GENOMIC DNA]</scope>
</reference>
<keyword evidence="3" id="KW-1185">Reference proteome</keyword>
<accession>A0AAV4M6F4</accession>
<dbReference type="Gene3D" id="1.10.3560.10">
    <property type="entry name" value="yst0336 like domain"/>
    <property type="match status" value="1"/>
</dbReference>
<dbReference type="Pfam" id="PF04669">
    <property type="entry name" value="PBDC1"/>
    <property type="match status" value="1"/>
</dbReference>
<dbReference type="InterPro" id="IPR008476">
    <property type="entry name" value="PBDC1_metazoa/fungi"/>
</dbReference>
<evidence type="ECO:0000259" key="1">
    <source>
        <dbReference type="Pfam" id="PF04669"/>
    </source>
</evidence>
<dbReference type="AlphaFoldDB" id="A0AAV4M6F4"/>
<organism evidence="2 3">
    <name type="scientific">Caerostris darwini</name>
    <dbReference type="NCBI Taxonomy" id="1538125"/>
    <lineage>
        <taxon>Eukaryota</taxon>
        <taxon>Metazoa</taxon>
        <taxon>Ecdysozoa</taxon>
        <taxon>Arthropoda</taxon>
        <taxon>Chelicerata</taxon>
        <taxon>Arachnida</taxon>
        <taxon>Araneae</taxon>
        <taxon>Araneomorphae</taxon>
        <taxon>Entelegynae</taxon>
        <taxon>Araneoidea</taxon>
        <taxon>Araneidae</taxon>
        <taxon>Caerostris</taxon>
    </lineage>
</organism>
<evidence type="ECO:0000313" key="3">
    <source>
        <dbReference type="Proteomes" id="UP001054837"/>
    </source>
</evidence>
<comment type="caution">
    <text evidence="2">The sequence shown here is derived from an EMBL/GenBank/DDBJ whole genome shotgun (WGS) entry which is preliminary data.</text>
</comment>
<evidence type="ECO:0000313" key="2">
    <source>
        <dbReference type="EMBL" id="GIX68047.1"/>
    </source>
</evidence>